<sequence length="320" mass="33215">MRAPRIPLTVIGGFLGAGKTTLLNHLLTQADGRRLAVLVNDFGAINLDRALIAAEEAGAIELTNGCVCCQIGDDLTAALIALIESPRPPDAIVVEASGVSDPWRIAQVGIADPALSLDGVIVLVDAGAVREQAADPLLADTVQRQLRAADLLVVNQCDRVDAASLAGLRLWLDTQVPGRPRFETIHGRVPAPLLGFAALHAGPALPVLGRSPRLKAGDPAHGAVFDTWALDDAPVFSARALRALLKSMPAGVLRLKGLVRTDEHTQAELQFAGQHGSLRAAADPSGRCSVVAIGLQGRLPSAALAQAFEAAAALPTPTLP</sequence>
<gene>
    <name evidence="3" type="ORF">DI563_09310</name>
</gene>
<dbReference type="PANTHER" id="PTHR13748">
    <property type="entry name" value="COBW-RELATED"/>
    <property type="match status" value="1"/>
</dbReference>
<dbReference type="SMART" id="SM00833">
    <property type="entry name" value="CobW_C"/>
    <property type="match status" value="1"/>
</dbReference>
<name>A0A2W5QL01_VARPD</name>
<organism evidence="3 4">
    <name type="scientific">Variovorax paradoxus</name>
    <dbReference type="NCBI Taxonomy" id="34073"/>
    <lineage>
        <taxon>Bacteria</taxon>
        <taxon>Pseudomonadati</taxon>
        <taxon>Pseudomonadota</taxon>
        <taxon>Betaproteobacteria</taxon>
        <taxon>Burkholderiales</taxon>
        <taxon>Comamonadaceae</taxon>
        <taxon>Variovorax</taxon>
    </lineage>
</organism>
<protein>
    <submittedName>
        <fullName evidence="3">Cobalamin biosynthesis protein P47K</fullName>
    </submittedName>
</protein>
<comment type="function">
    <text evidence="1">Zinc chaperone that directly transfers zinc cofactor to target proteins, thereby activating them. Zinc is transferred from the CXCC motif in the GTPase domain to the zinc binding site in target proteins in a process requiring GTP hydrolysis.</text>
</comment>
<dbReference type="CDD" id="cd03112">
    <property type="entry name" value="CobW-like"/>
    <property type="match status" value="1"/>
</dbReference>
<dbReference type="SUPFAM" id="SSF52540">
    <property type="entry name" value="P-loop containing nucleoside triphosphate hydrolases"/>
    <property type="match status" value="1"/>
</dbReference>
<comment type="caution">
    <text evidence="3">The sequence shown here is derived from an EMBL/GenBank/DDBJ whole genome shotgun (WGS) entry which is preliminary data.</text>
</comment>
<evidence type="ECO:0000313" key="4">
    <source>
        <dbReference type="Proteomes" id="UP000249135"/>
    </source>
</evidence>
<dbReference type="AlphaFoldDB" id="A0A2W5QL01"/>
<dbReference type="InterPro" id="IPR011629">
    <property type="entry name" value="CobW-like_C"/>
</dbReference>
<dbReference type="Proteomes" id="UP000249135">
    <property type="component" value="Unassembled WGS sequence"/>
</dbReference>
<dbReference type="Gene3D" id="3.40.50.300">
    <property type="entry name" value="P-loop containing nucleotide triphosphate hydrolases"/>
    <property type="match status" value="1"/>
</dbReference>
<evidence type="ECO:0000313" key="3">
    <source>
        <dbReference type="EMBL" id="PZQ75545.1"/>
    </source>
</evidence>
<evidence type="ECO:0000259" key="2">
    <source>
        <dbReference type="SMART" id="SM00833"/>
    </source>
</evidence>
<dbReference type="InterPro" id="IPR003495">
    <property type="entry name" value="CobW/HypB/UreG_nucleotide-bd"/>
</dbReference>
<dbReference type="GO" id="GO:0005737">
    <property type="term" value="C:cytoplasm"/>
    <property type="evidence" value="ECO:0007669"/>
    <property type="project" value="TreeGrafter"/>
</dbReference>
<reference evidence="3 4" key="1">
    <citation type="submission" date="2017-08" db="EMBL/GenBank/DDBJ databases">
        <title>Infants hospitalized years apart are colonized by the same room-sourced microbial strains.</title>
        <authorList>
            <person name="Brooks B."/>
            <person name="Olm M.R."/>
            <person name="Firek B.A."/>
            <person name="Baker R."/>
            <person name="Thomas B.C."/>
            <person name="Morowitz M.J."/>
            <person name="Banfield J.F."/>
        </authorList>
    </citation>
    <scope>NUCLEOTIDE SEQUENCE [LARGE SCALE GENOMIC DNA]</scope>
    <source>
        <strain evidence="3">S2_005_003_R2_41</strain>
    </source>
</reference>
<dbReference type="PANTHER" id="PTHR13748:SF62">
    <property type="entry name" value="COBW DOMAIN-CONTAINING PROTEIN"/>
    <property type="match status" value="1"/>
</dbReference>
<dbReference type="Pfam" id="PF07683">
    <property type="entry name" value="CobW_C"/>
    <property type="match status" value="1"/>
</dbReference>
<dbReference type="EMBL" id="QFPP01000083">
    <property type="protein sequence ID" value="PZQ75545.1"/>
    <property type="molecule type" value="Genomic_DNA"/>
</dbReference>
<proteinExistence type="predicted"/>
<dbReference type="Pfam" id="PF02492">
    <property type="entry name" value="cobW"/>
    <property type="match status" value="1"/>
</dbReference>
<evidence type="ECO:0000256" key="1">
    <source>
        <dbReference type="ARBA" id="ARBA00045658"/>
    </source>
</evidence>
<accession>A0A2W5QL01</accession>
<dbReference type="InterPro" id="IPR027417">
    <property type="entry name" value="P-loop_NTPase"/>
</dbReference>
<dbReference type="InterPro" id="IPR051316">
    <property type="entry name" value="Zinc-reg_GTPase_activator"/>
</dbReference>
<feature type="domain" description="CobW C-terminal" evidence="2">
    <location>
        <begin position="225"/>
        <end position="312"/>
    </location>
</feature>